<sequence>MLPMDIASVPTLIAPSAHLFSLHDRPLPNVPSVRPLARSAPPSPLARGREAGAGLPGGAVVDSAAAVYRRRSTRPRRVGSRQEPTASDKTATAQRPRARPRWGRPVYTALAAVSPPQQRRPHPPQQRPHPPQQRPHPPQQRPHPPQQRPHPPQQRPHPPQQRPHPPQQRPHPPQQRPHPPQQRPHLLRDGLILPATTSSPPAAAASPPQ</sequence>
<dbReference type="PRINTS" id="PR01217">
    <property type="entry name" value="PRICHEXTENSN"/>
</dbReference>
<feature type="region of interest" description="Disordered" evidence="1">
    <location>
        <begin position="27"/>
        <end position="209"/>
    </location>
</feature>
<feature type="compositionally biased region" description="Pro residues" evidence="1">
    <location>
        <begin position="123"/>
        <end position="182"/>
    </location>
</feature>
<dbReference type="AlphaFoldDB" id="A0AAN9V4N9"/>
<accession>A0AAN9V4N9</accession>
<reference evidence="2 3" key="1">
    <citation type="submission" date="2024-03" db="EMBL/GenBank/DDBJ databases">
        <title>The genome assembly and annotation of the cricket Gryllus longicercus Weissman &amp; Gray.</title>
        <authorList>
            <person name="Szrajer S."/>
            <person name="Gray D."/>
            <person name="Ylla G."/>
        </authorList>
    </citation>
    <scope>NUCLEOTIDE SEQUENCE [LARGE SCALE GENOMIC DNA]</scope>
    <source>
        <strain evidence="2">DAG 2021-001</strain>
        <tissue evidence="2">Whole body minus gut</tissue>
    </source>
</reference>
<evidence type="ECO:0000313" key="2">
    <source>
        <dbReference type="EMBL" id="KAK7791554.1"/>
    </source>
</evidence>
<proteinExistence type="predicted"/>
<protein>
    <submittedName>
        <fullName evidence="2">Uncharacterized protein</fullName>
    </submittedName>
</protein>
<evidence type="ECO:0000256" key="1">
    <source>
        <dbReference type="SAM" id="MobiDB-lite"/>
    </source>
</evidence>
<evidence type="ECO:0000313" key="3">
    <source>
        <dbReference type="Proteomes" id="UP001378592"/>
    </source>
</evidence>
<feature type="compositionally biased region" description="Basic residues" evidence="1">
    <location>
        <begin position="68"/>
        <end position="79"/>
    </location>
</feature>
<dbReference type="Proteomes" id="UP001378592">
    <property type="component" value="Unassembled WGS sequence"/>
</dbReference>
<dbReference type="EMBL" id="JAZDUA010000524">
    <property type="protein sequence ID" value="KAK7791554.1"/>
    <property type="molecule type" value="Genomic_DNA"/>
</dbReference>
<gene>
    <name evidence="2" type="ORF">R5R35_009196</name>
</gene>
<comment type="caution">
    <text evidence="2">The sequence shown here is derived from an EMBL/GenBank/DDBJ whole genome shotgun (WGS) entry which is preliminary data.</text>
</comment>
<feature type="compositionally biased region" description="Low complexity" evidence="1">
    <location>
        <begin position="194"/>
        <end position="209"/>
    </location>
</feature>
<name>A0AAN9V4N9_9ORTH</name>
<keyword evidence="3" id="KW-1185">Reference proteome</keyword>
<feature type="compositionally biased region" description="Low complexity" evidence="1">
    <location>
        <begin position="31"/>
        <end position="40"/>
    </location>
</feature>
<organism evidence="2 3">
    <name type="scientific">Gryllus longicercus</name>
    <dbReference type="NCBI Taxonomy" id="2509291"/>
    <lineage>
        <taxon>Eukaryota</taxon>
        <taxon>Metazoa</taxon>
        <taxon>Ecdysozoa</taxon>
        <taxon>Arthropoda</taxon>
        <taxon>Hexapoda</taxon>
        <taxon>Insecta</taxon>
        <taxon>Pterygota</taxon>
        <taxon>Neoptera</taxon>
        <taxon>Polyneoptera</taxon>
        <taxon>Orthoptera</taxon>
        <taxon>Ensifera</taxon>
        <taxon>Gryllidea</taxon>
        <taxon>Grylloidea</taxon>
        <taxon>Gryllidae</taxon>
        <taxon>Gryllinae</taxon>
        <taxon>Gryllus</taxon>
    </lineage>
</organism>